<dbReference type="AlphaFoldDB" id="A0A401U457"/>
<evidence type="ECO:0000313" key="3">
    <source>
        <dbReference type="Proteomes" id="UP000287033"/>
    </source>
</evidence>
<evidence type="ECO:0000313" key="2">
    <source>
        <dbReference type="EMBL" id="GCC49660.1"/>
    </source>
</evidence>
<dbReference type="Proteomes" id="UP000287033">
    <property type="component" value="Unassembled WGS sequence"/>
</dbReference>
<sequence length="155" mass="16763">PESLPETQRPNENRSRPLGWAAISLHLYGRTNQSPLSTNKHNCSRTVAPKIIFHKDQGCMLPPMPNFTRHIPVLTALALAACALAGCGTVNQKVSAGMADYIPAWAGGLPADAPPRPGTPEYDKFMQERERKRLMPAAERGDDPKAAATTQSAAH</sequence>
<gene>
    <name evidence="2" type="ORF">chiPu_0033816</name>
</gene>
<protein>
    <submittedName>
        <fullName evidence="2">Uncharacterized protein</fullName>
    </submittedName>
</protein>
<dbReference type="EMBL" id="BEZZ01273157">
    <property type="protein sequence ID" value="GCC49660.1"/>
    <property type="molecule type" value="Genomic_DNA"/>
</dbReference>
<feature type="compositionally biased region" description="Basic and acidic residues" evidence="1">
    <location>
        <begin position="121"/>
        <end position="145"/>
    </location>
</feature>
<comment type="caution">
    <text evidence="2">The sequence shown here is derived from an EMBL/GenBank/DDBJ whole genome shotgun (WGS) entry which is preliminary data.</text>
</comment>
<reference evidence="2 3" key="1">
    <citation type="journal article" date="2018" name="Nat. Ecol. Evol.">
        <title>Shark genomes provide insights into elasmobranch evolution and the origin of vertebrates.</title>
        <authorList>
            <person name="Hara Y"/>
            <person name="Yamaguchi K"/>
            <person name="Onimaru K"/>
            <person name="Kadota M"/>
            <person name="Koyanagi M"/>
            <person name="Keeley SD"/>
            <person name="Tatsumi K"/>
            <person name="Tanaka K"/>
            <person name="Motone F"/>
            <person name="Kageyama Y"/>
            <person name="Nozu R"/>
            <person name="Adachi N"/>
            <person name="Nishimura O"/>
            <person name="Nakagawa R"/>
            <person name="Tanegashima C"/>
            <person name="Kiyatake I"/>
            <person name="Matsumoto R"/>
            <person name="Murakumo K"/>
            <person name="Nishida K"/>
            <person name="Terakita A"/>
            <person name="Kuratani S"/>
            <person name="Sato K"/>
            <person name="Hyodo S Kuraku.S."/>
        </authorList>
    </citation>
    <scope>NUCLEOTIDE SEQUENCE [LARGE SCALE GENOMIC DNA]</scope>
</reference>
<keyword evidence="3" id="KW-1185">Reference proteome</keyword>
<evidence type="ECO:0000256" key="1">
    <source>
        <dbReference type="SAM" id="MobiDB-lite"/>
    </source>
</evidence>
<feature type="region of interest" description="Disordered" evidence="1">
    <location>
        <begin position="109"/>
        <end position="155"/>
    </location>
</feature>
<organism evidence="2 3">
    <name type="scientific">Chiloscyllium punctatum</name>
    <name type="common">Brownbanded bambooshark</name>
    <name type="synonym">Hemiscyllium punctatum</name>
    <dbReference type="NCBI Taxonomy" id="137246"/>
    <lineage>
        <taxon>Eukaryota</taxon>
        <taxon>Metazoa</taxon>
        <taxon>Chordata</taxon>
        <taxon>Craniata</taxon>
        <taxon>Vertebrata</taxon>
        <taxon>Chondrichthyes</taxon>
        <taxon>Elasmobranchii</taxon>
        <taxon>Galeomorphii</taxon>
        <taxon>Galeoidea</taxon>
        <taxon>Orectolobiformes</taxon>
        <taxon>Hemiscylliidae</taxon>
        <taxon>Chiloscyllium</taxon>
    </lineage>
</organism>
<accession>A0A401U457</accession>
<name>A0A401U457_CHIPU</name>
<feature type="non-terminal residue" evidence="2">
    <location>
        <position position="1"/>
    </location>
</feature>
<proteinExistence type="predicted"/>